<accession>A0A9D1YUE7</accession>
<dbReference type="CDD" id="cd04301">
    <property type="entry name" value="NAT_SF"/>
    <property type="match status" value="1"/>
</dbReference>
<evidence type="ECO:0000313" key="3">
    <source>
        <dbReference type="Proteomes" id="UP000824005"/>
    </source>
</evidence>
<dbReference type="PROSITE" id="PS51186">
    <property type="entry name" value="GNAT"/>
    <property type="match status" value="1"/>
</dbReference>
<organism evidence="2 3">
    <name type="scientific">Candidatus Agrococcus pullicola</name>
    <dbReference type="NCBI Taxonomy" id="2838429"/>
    <lineage>
        <taxon>Bacteria</taxon>
        <taxon>Bacillati</taxon>
        <taxon>Actinomycetota</taxon>
        <taxon>Actinomycetes</taxon>
        <taxon>Micrococcales</taxon>
        <taxon>Microbacteriaceae</taxon>
        <taxon>Agrococcus</taxon>
    </lineage>
</organism>
<dbReference type="SUPFAM" id="SSF55729">
    <property type="entry name" value="Acyl-CoA N-acyltransferases (Nat)"/>
    <property type="match status" value="1"/>
</dbReference>
<dbReference type="Gene3D" id="3.40.630.30">
    <property type="match status" value="1"/>
</dbReference>
<protein>
    <submittedName>
        <fullName evidence="2">GNAT family N-acetyltransferase</fullName>
    </submittedName>
</protein>
<reference evidence="2" key="1">
    <citation type="journal article" date="2021" name="PeerJ">
        <title>Extensive microbial diversity within the chicken gut microbiome revealed by metagenomics and culture.</title>
        <authorList>
            <person name="Gilroy R."/>
            <person name="Ravi A."/>
            <person name="Getino M."/>
            <person name="Pursley I."/>
            <person name="Horton D.L."/>
            <person name="Alikhan N.F."/>
            <person name="Baker D."/>
            <person name="Gharbi K."/>
            <person name="Hall N."/>
            <person name="Watson M."/>
            <person name="Adriaenssens E.M."/>
            <person name="Foster-Nyarko E."/>
            <person name="Jarju S."/>
            <person name="Secka A."/>
            <person name="Antonio M."/>
            <person name="Oren A."/>
            <person name="Chaudhuri R.R."/>
            <person name="La Ragione R."/>
            <person name="Hildebrand F."/>
            <person name="Pallen M.J."/>
        </authorList>
    </citation>
    <scope>NUCLEOTIDE SEQUENCE</scope>
    <source>
        <strain evidence="2">ChiGjej1B1-98</strain>
    </source>
</reference>
<reference evidence="2" key="2">
    <citation type="submission" date="2021-04" db="EMBL/GenBank/DDBJ databases">
        <authorList>
            <person name="Gilroy R."/>
        </authorList>
    </citation>
    <scope>NUCLEOTIDE SEQUENCE</scope>
    <source>
        <strain evidence="2">ChiGjej1B1-98</strain>
    </source>
</reference>
<sequence length="167" mass="17970">MEVQRLVRLIPVDEQILERLTAVATSDADAGEVTPPLTPDDSWTPRRVAWFKEYHRSRRAGLDGTAGEATWAVLHDGDPIGAVRLQLTETEGELETGIWLARTARGTGVAKVALHGVLDEALLWGAHSVRADILASNTASQGLFRSAGFALSDPATDSHVRAVLKIA</sequence>
<dbReference type="InterPro" id="IPR016181">
    <property type="entry name" value="Acyl_CoA_acyltransferase"/>
</dbReference>
<proteinExistence type="predicted"/>
<dbReference type="Pfam" id="PF13302">
    <property type="entry name" value="Acetyltransf_3"/>
    <property type="match status" value="1"/>
</dbReference>
<feature type="domain" description="N-acetyltransferase" evidence="1">
    <location>
        <begin position="7"/>
        <end position="167"/>
    </location>
</feature>
<dbReference type="AlphaFoldDB" id="A0A9D1YUE7"/>
<dbReference type="GO" id="GO:0016747">
    <property type="term" value="F:acyltransferase activity, transferring groups other than amino-acyl groups"/>
    <property type="evidence" value="ECO:0007669"/>
    <property type="project" value="InterPro"/>
</dbReference>
<gene>
    <name evidence="2" type="ORF">H9830_05375</name>
</gene>
<dbReference type="InterPro" id="IPR000182">
    <property type="entry name" value="GNAT_dom"/>
</dbReference>
<evidence type="ECO:0000259" key="1">
    <source>
        <dbReference type="PROSITE" id="PS51186"/>
    </source>
</evidence>
<comment type="caution">
    <text evidence="2">The sequence shown here is derived from an EMBL/GenBank/DDBJ whole genome shotgun (WGS) entry which is preliminary data.</text>
</comment>
<dbReference type="EMBL" id="DXDC01000155">
    <property type="protein sequence ID" value="HIY65691.1"/>
    <property type="molecule type" value="Genomic_DNA"/>
</dbReference>
<dbReference type="Proteomes" id="UP000824005">
    <property type="component" value="Unassembled WGS sequence"/>
</dbReference>
<dbReference type="PANTHER" id="PTHR43792">
    <property type="entry name" value="GNAT FAMILY, PUTATIVE (AFU_ORTHOLOGUE AFUA_3G00765)-RELATED-RELATED"/>
    <property type="match status" value="1"/>
</dbReference>
<name>A0A9D1YUE7_9MICO</name>
<evidence type="ECO:0000313" key="2">
    <source>
        <dbReference type="EMBL" id="HIY65691.1"/>
    </source>
</evidence>
<dbReference type="InterPro" id="IPR051531">
    <property type="entry name" value="N-acetyltransferase"/>
</dbReference>